<dbReference type="PANTHER" id="PTHR12561:SF3">
    <property type="entry name" value="LIPOYLTRANSFERASE 1, MITOCHONDRIAL"/>
    <property type="match status" value="1"/>
</dbReference>
<dbReference type="GO" id="GO:0009249">
    <property type="term" value="P:protein lipoylation"/>
    <property type="evidence" value="ECO:0007669"/>
    <property type="project" value="InterPro"/>
</dbReference>
<dbReference type="PROSITE" id="PS51733">
    <property type="entry name" value="BPL_LPL_CATALYTIC"/>
    <property type="match status" value="1"/>
</dbReference>
<proteinExistence type="inferred from homology"/>
<dbReference type="SUPFAM" id="SSF82649">
    <property type="entry name" value="SufE/NifU"/>
    <property type="match status" value="1"/>
</dbReference>
<dbReference type="Gene3D" id="3.30.930.10">
    <property type="entry name" value="Bira Bifunctional Protein, Domain 2"/>
    <property type="match status" value="1"/>
</dbReference>
<name>A0AA38J479_9AGAR</name>
<accession>A0AA38J479</accession>
<organism evidence="6 7">
    <name type="scientific">Lentinula guzmanii</name>
    <dbReference type="NCBI Taxonomy" id="2804957"/>
    <lineage>
        <taxon>Eukaryota</taxon>
        <taxon>Fungi</taxon>
        <taxon>Dikarya</taxon>
        <taxon>Basidiomycota</taxon>
        <taxon>Agaricomycotina</taxon>
        <taxon>Agaricomycetes</taxon>
        <taxon>Agaricomycetidae</taxon>
        <taxon>Agaricales</taxon>
        <taxon>Marasmiineae</taxon>
        <taxon>Omphalotaceae</taxon>
        <taxon>Lentinula</taxon>
    </lineage>
</organism>
<dbReference type="GO" id="GO:0005739">
    <property type="term" value="C:mitochondrion"/>
    <property type="evidence" value="ECO:0007669"/>
    <property type="project" value="TreeGrafter"/>
</dbReference>
<dbReference type="PANTHER" id="PTHR12561">
    <property type="entry name" value="LIPOATE-PROTEIN LIGASE"/>
    <property type="match status" value="1"/>
</dbReference>
<evidence type="ECO:0000259" key="5">
    <source>
        <dbReference type="PROSITE" id="PS51733"/>
    </source>
</evidence>
<evidence type="ECO:0000256" key="3">
    <source>
        <dbReference type="ARBA" id="ARBA00008242"/>
    </source>
</evidence>
<evidence type="ECO:0000256" key="4">
    <source>
        <dbReference type="ARBA" id="ARBA00015925"/>
    </source>
</evidence>
<dbReference type="Proteomes" id="UP001176059">
    <property type="component" value="Unassembled WGS sequence"/>
</dbReference>
<dbReference type="InterPro" id="IPR004143">
    <property type="entry name" value="BPL_LPL_catalytic"/>
</dbReference>
<dbReference type="Pfam" id="PF21948">
    <property type="entry name" value="LplA-B_cat"/>
    <property type="match status" value="1"/>
</dbReference>
<gene>
    <name evidence="6" type="ORF">DFJ43DRAFT_1007113</name>
</gene>
<feature type="domain" description="BPL/LPL catalytic" evidence="5">
    <location>
        <begin position="60"/>
        <end position="244"/>
    </location>
</feature>
<dbReference type="EMBL" id="JANVFO010000082">
    <property type="protein sequence ID" value="KAJ3715921.1"/>
    <property type="molecule type" value="Genomic_DNA"/>
</dbReference>
<keyword evidence="7" id="KW-1185">Reference proteome</keyword>
<evidence type="ECO:0000256" key="2">
    <source>
        <dbReference type="ARBA" id="ARBA00005085"/>
    </source>
</evidence>
<reference evidence="6" key="2">
    <citation type="journal article" date="2023" name="Proc. Natl. Acad. Sci. U.S.A.">
        <title>A global phylogenomic analysis of the shiitake genus Lentinula.</title>
        <authorList>
            <person name="Sierra-Patev S."/>
            <person name="Min B."/>
            <person name="Naranjo-Ortiz M."/>
            <person name="Looney B."/>
            <person name="Konkel Z."/>
            <person name="Slot J.C."/>
            <person name="Sakamoto Y."/>
            <person name="Steenwyk J.L."/>
            <person name="Rokas A."/>
            <person name="Carro J."/>
            <person name="Camarero S."/>
            <person name="Ferreira P."/>
            <person name="Molpeceres G."/>
            <person name="Ruiz-Duenas F.J."/>
            <person name="Serrano A."/>
            <person name="Henrissat B."/>
            <person name="Drula E."/>
            <person name="Hughes K.W."/>
            <person name="Mata J.L."/>
            <person name="Ishikawa N.K."/>
            <person name="Vargas-Isla R."/>
            <person name="Ushijima S."/>
            <person name="Smith C.A."/>
            <person name="Donoghue J."/>
            <person name="Ahrendt S."/>
            <person name="Andreopoulos W."/>
            <person name="He G."/>
            <person name="LaButti K."/>
            <person name="Lipzen A."/>
            <person name="Ng V."/>
            <person name="Riley R."/>
            <person name="Sandor L."/>
            <person name="Barry K."/>
            <person name="Martinez A.T."/>
            <person name="Xiao Y."/>
            <person name="Gibbons J.G."/>
            <person name="Terashima K."/>
            <person name="Grigoriev I.V."/>
            <person name="Hibbett D."/>
        </authorList>
    </citation>
    <scope>NUCLEOTIDE SEQUENCE</scope>
    <source>
        <strain evidence="6">ET3784</strain>
    </source>
</reference>
<reference evidence="6" key="1">
    <citation type="submission" date="2022-08" db="EMBL/GenBank/DDBJ databases">
        <authorList>
            <consortium name="DOE Joint Genome Institute"/>
            <person name="Min B."/>
            <person name="Sierra-Patev S."/>
            <person name="Naranjo-Ortiz M."/>
            <person name="Looney B."/>
            <person name="Konkel Z."/>
            <person name="Slot J.C."/>
            <person name="Sakamoto Y."/>
            <person name="Steenwyk J.L."/>
            <person name="Rokas A."/>
            <person name="Carro J."/>
            <person name="Camarero S."/>
            <person name="Ferreira P."/>
            <person name="Molpeceres G."/>
            <person name="Ruiz-duenas F.J."/>
            <person name="Serrano A."/>
            <person name="Henrissat B."/>
            <person name="Drula E."/>
            <person name="Hughes K.W."/>
            <person name="Mata J.L."/>
            <person name="Ishikawa N.K."/>
            <person name="Vargas-Isla R."/>
            <person name="Ushijima S."/>
            <person name="Smith C.A."/>
            <person name="Ahrendt S."/>
            <person name="Andreopoulos W."/>
            <person name="He G."/>
            <person name="LaButti K."/>
            <person name="Lipzen A."/>
            <person name="Ng V."/>
            <person name="Riley R."/>
            <person name="Sandor L."/>
            <person name="Barry K."/>
            <person name="Martinez A.T."/>
            <person name="Xiao Y."/>
            <person name="Gibbons J.G."/>
            <person name="Terashima K."/>
            <person name="Hibbett D.S."/>
            <person name="Grigoriev I.V."/>
        </authorList>
    </citation>
    <scope>NUCLEOTIDE SEQUENCE</scope>
    <source>
        <strain evidence="6">ET3784</strain>
    </source>
</reference>
<comment type="pathway">
    <text evidence="2">Protein modification; protein lipoylation via exogenous pathway; protein N(6)-(lipoyl)lysine from lipoate: step 2/2.</text>
</comment>
<comment type="similarity">
    <text evidence="3">Belongs to the LplA family.</text>
</comment>
<evidence type="ECO:0000256" key="1">
    <source>
        <dbReference type="ARBA" id="ARBA00003253"/>
    </source>
</evidence>
<evidence type="ECO:0000313" key="6">
    <source>
        <dbReference type="EMBL" id="KAJ3715921.1"/>
    </source>
</evidence>
<sequence length="380" mass="43251">MLSSRLPSCSSGRRFRNLYPCYRSYSSPPTPQHSIYISKSTNPYFNLSFEDWFVLFRHKAPDKPLLLLYRDDSCVVIGRNQNPWKEVNLSALRAREGIPFIRRRSGGGTVYHDLGNTNFSIHLPRTSFDRHLTAQVVLRAVRSLGIDATVNDRNDICVGKEKICWSAYKIVSQRAYHHGTMLISTQLDTLGDLLHNTKDTMETKGVASVRSPVRNLQQFKPTVTHEAFVDAVIHEFREEYEVRAVNDIIGEDNCKDIEYIQDGMLELPSWDWAYGQTPEFTYTVSQAFEWGTVKAKIRSKHGLILDCDLSVSNTDSQVVSMSAVLQDCVNSTDSRLKEVERALQGRKYGFVSAMDILNGNKTGTRVKKDVAFWLESMMNS</sequence>
<dbReference type="InterPro" id="IPR045864">
    <property type="entry name" value="aa-tRNA-synth_II/BPL/LPL"/>
</dbReference>
<dbReference type="Gene3D" id="3.30.390.50">
    <property type="entry name" value="CO dehydrogenase flavoprotein, C-terminal domain"/>
    <property type="match status" value="1"/>
</dbReference>
<dbReference type="CDD" id="cd16443">
    <property type="entry name" value="LplA"/>
    <property type="match status" value="1"/>
</dbReference>
<dbReference type="NCBIfam" id="TIGR00545">
    <property type="entry name" value="lipoyltrans"/>
    <property type="match status" value="1"/>
</dbReference>
<protein>
    <recommendedName>
        <fullName evidence="4">Putative lipoate-protein ligase A</fullName>
    </recommendedName>
</protein>
<dbReference type="InterPro" id="IPR004562">
    <property type="entry name" value="LipoylTrfase_LipoateP_Ligase"/>
</dbReference>
<comment type="caution">
    <text evidence="6">The sequence shown here is derived from an EMBL/GenBank/DDBJ whole genome shotgun (WGS) entry which is preliminary data.</text>
</comment>
<dbReference type="AlphaFoldDB" id="A0AA38J479"/>
<dbReference type="SUPFAM" id="SSF55681">
    <property type="entry name" value="Class II aaRS and biotin synthetases"/>
    <property type="match status" value="1"/>
</dbReference>
<dbReference type="GO" id="GO:0017118">
    <property type="term" value="F:lipoyltransferase activity"/>
    <property type="evidence" value="ECO:0007669"/>
    <property type="project" value="TreeGrafter"/>
</dbReference>
<evidence type="ECO:0000313" key="7">
    <source>
        <dbReference type="Proteomes" id="UP001176059"/>
    </source>
</evidence>
<comment type="function">
    <text evidence="1">Catalyzes both the ATP-dependent activation of exogenously supplied lipoate to lipoyl-AMP and the transfer of the activated lipoyl onto the lipoyl domains of lipoate-dependent enzymes.</text>
</comment>